<sequence length="87" mass="9637">MLDSINFSGEMTGLVDEGRAVVVVYLDFMKAFDTPSPKILIEEPMKYGLDEQTVRWIEKWLNGCVKIVVISGTKSSCRPITSGIPQG</sequence>
<gene>
    <name evidence="2" type="ORF">GRJ2_001347700</name>
</gene>
<dbReference type="PANTHER" id="PTHR33332">
    <property type="entry name" value="REVERSE TRANSCRIPTASE DOMAIN-CONTAINING PROTEIN"/>
    <property type="match status" value="1"/>
</dbReference>
<feature type="domain" description="Reverse transcriptase" evidence="1">
    <location>
        <begin position="1"/>
        <end position="87"/>
    </location>
</feature>
<reference evidence="2 3" key="1">
    <citation type="submission" date="2024-06" db="EMBL/GenBank/DDBJ databases">
        <title>The draft genome of Grus japonensis, version 3.</title>
        <authorList>
            <person name="Nabeshima K."/>
            <person name="Suzuki S."/>
            <person name="Onuma M."/>
        </authorList>
    </citation>
    <scope>NUCLEOTIDE SEQUENCE [LARGE SCALE GENOMIC DNA]</scope>
    <source>
        <strain evidence="2 3">451A</strain>
    </source>
</reference>
<organism evidence="2 3">
    <name type="scientific">Grus japonensis</name>
    <name type="common">Japanese crane</name>
    <name type="synonym">Red-crowned crane</name>
    <dbReference type="NCBI Taxonomy" id="30415"/>
    <lineage>
        <taxon>Eukaryota</taxon>
        <taxon>Metazoa</taxon>
        <taxon>Chordata</taxon>
        <taxon>Craniata</taxon>
        <taxon>Vertebrata</taxon>
        <taxon>Euteleostomi</taxon>
        <taxon>Archelosauria</taxon>
        <taxon>Archosauria</taxon>
        <taxon>Dinosauria</taxon>
        <taxon>Saurischia</taxon>
        <taxon>Theropoda</taxon>
        <taxon>Coelurosauria</taxon>
        <taxon>Aves</taxon>
        <taxon>Neognathae</taxon>
        <taxon>Neoaves</taxon>
        <taxon>Gruiformes</taxon>
        <taxon>Gruidae</taxon>
        <taxon>Grus</taxon>
    </lineage>
</organism>
<dbReference type="InterPro" id="IPR000477">
    <property type="entry name" value="RT_dom"/>
</dbReference>
<evidence type="ECO:0000313" key="2">
    <source>
        <dbReference type="EMBL" id="GAB0188824.1"/>
    </source>
</evidence>
<proteinExistence type="predicted"/>
<protein>
    <submittedName>
        <fullName evidence="2">Mitochondrial enolase superfamily member 1</fullName>
    </submittedName>
</protein>
<dbReference type="PROSITE" id="PS50878">
    <property type="entry name" value="RT_POL"/>
    <property type="match status" value="1"/>
</dbReference>
<dbReference type="EMBL" id="BAAFJT010000004">
    <property type="protein sequence ID" value="GAB0188824.1"/>
    <property type="molecule type" value="Genomic_DNA"/>
</dbReference>
<comment type="caution">
    <text evidence="2">The sequence shown here is derived from an EMBL/GenBank/DDBJ whole genome shotgun (WGS) entry which is preliminary data.</text>
</comment>
<keyword evidence="3" id="KW-1185">Reference proteome</keyword>
<accession>A0ABC9WTX2</accession>
<evidence type="ECO:0000259" key="1">
    <source>
        <dbReference type="PROSITE" id="PS50878"/>
    </source>
</evidence>
<dbReference type="AlphaFoldDB" id="A0ABC9WTX2"/>
<name>A0ABC9WTX2_GRUJA</name>
<dbReference type="Proteomes" id="UP001623348">
    <property type="component" value="Unassembled WGS sequence"/>
</dbReference>
<evidence type="ECO:0000313" key="3">
    <source>
        <dbReference type="Proteomes" id="UP001623348"/>
    </source>
</evidence>